<protein>
    <submittedName>
        <fullName evidence="1">ATP-binding protein</fullName>
    </submittedName>
</protein>
<accession>A0ABU5KMD4</accession>
<organism evidence="1 2">
    <name type="scientific">Jeotgalibacillus haloalkalitolerans</name>
    <dbReference type="NCBI Taxonomy" id="3104292"/>
    <lineage>
        <taxon>Bacteria</taxon>
        <taxon>Bacillati</taxon>
        <taxon>Bacillota</taxon>
        <taxon>Bacilli</taxon>
        <taxon>Bacillales</taxon>
        <taxon>Caryophanaceae</taxon>
        <taxon>Jeotgalibacillus</taxon>
    </lineage>
</organism>
<dbReference type="InterPro" id="IPR036890">
    <property type="entry name" value="HATPase_C_sf"/>
</dbReference>
<dbReference type="EMBL" id="JAXQNN010000002">
    <property type="protein sequence ID" value="MDZ5712228.1"/>
    <property type="molecule type" value="Genomic_DNA"/>
</dbReference>
<name>A0ABU5KMD4_9BACL</name>
<reference evidence="1 2" key="1">
    <citation type="submission" date="2023-12" db="EMBL/GenBank/DDBJ databases">
        <title>Jeotgalibacillus haloalkaliphilus sp. nov., a novel salt-tolerant bacteria, isolated from the estuary of the Fenhe River into the Yellow River.</title>
        <authorList>
            <person name="Li Y."/>
        </authorList>
    </citation>
    <scope>NUCLEOTIDE SEQUENCE [LARGE SCALE GENOMIC DNA]</scope>
    <source>
        <strain evidence="1 2">HH7-29</strain>
    </source>
</reference>
<dbReference type="SUPFAM" id="SSF55874">
    <property type="entry name" value="ATPase domain of HSP90 chaperone/DNA topoisomerase II/histidine kinase"/>
    <property type="match status" value="1"/>
</dbReference>
<dbReference type="GO" id="GO:0005524">
    <property type="term" value="F:ATP binding"/>
    <property type="evidence" value="ECO:0007669"/>
    <property type="project" value="UniProtKB-KW"/>
</dbReference>
<dbReference type="Proteomes" id="UP001292084">
    <property type="component" value="Unassembled WGS sequence"/>
</dbReference>
<gene>
    <name evidence="1" type="ORF">UFB30_08295</name>
</gene>
<dbReference type="Gene3D" id="3.30.565.10">
    <property type="entry name" value="Histidine kinase-like ATPase, C-terminal domain"/>
    <property type="match status" value="1"/>
</dbReference>
<evidence type="ECO:0000313" key="1">
    <source>
        <dbReference type="EMBL" id="MDZ5712228.1"/>
    </source>
</evidence>
<keyword evidence="2" id="KW-1185">Reference proteome</keyword>
<proteinExistence type="predicted"/>
<comment type="caution">
    <text evidence="1">The sequence shown here is derived from an EMBL/GenBank/DDBJ whole genome shotgun (WGS) entry which is preliminary data.</text>
</comment>
<evidence type="ECO:0000313" key="2">
    <source>
        <dbReference type="Proteomes" id="UP001292084"/>
    </source>
</evidence>
<keyword evidence="1" id="KW-0547">Nucleotide-binding</keyword>
<sequence length="300" mass="34483">MTTVYLPTRFKRTTINFILEDIINEDLHPKSDEFTFDFSRLTFIEPAAITLLSNLFEWLLHNDVKVYIDLPDKYGDKPNCPIKFLDDSLFFKEYLEKPLYEDPHPRVTTLPLTKVHYTNSQQWIDNNFKPWLARRLDVHVSRLDTISMCIGEVFNNIVDHTDTEIGSVFAQHYPQTDCIKICVADFGIGIAKNIQEKYDANLTDREALILSIKEGFTTQDTPRNRGAGLATLVKNIVTQNKGAVCIMSNSGILSNKIHSEAGIIATDSYSYYPGTFIEIVLNTTNIEQILDHEEEFEWEF</sequence>
<dbReference type="RefSeq" id="WP_322421203.1">
    <property type="nucleotide sequence ID" value="NZ_JAXQNN010000002.1"/>
</dbReference>
<keyword evidence="1" id="KW-0067">ATP-binding</keyword>